<evidence type="ECO:0000256" key="3">
    <source>
        <dbReference type="ARBA" id="ARBA00022448"/>
    </source>
</evidence>
<feature type="coiled-coil region" evidence="10">
    <location>
        <begin position="232"/>
        <end position="288"/>
    </location>
</feature>
<dbReference type="InterPro" id="IPR010129">
    <property type="entry name" value="T1SS_HlyD"/>
</dbReference>
<gene>
    <name evidence="14" type="ORF">KEC16_04210</name>
</gene>
<evidence type="ECO:0000256" key="10">
    <source>
        <dbReference type="SAM" id="Coils"/>
    </source>
</evidence>
<feature type="domain" description="AprE-like beta-barrel" evidence="13">
    <location>
        <begin position="330"/>
        <end position="422"/>
    </location>
</feature>
<evidence type="ECO:0000313" key="14">
    <source>
        <dbReference type="EMBL" id="MBR9970911.1"/>
    </source>
</evidence>
<evidence type="ECO:0000256" key="11">
    <source>
        <dbReference type="SAM" id="MobiDB-lite"/>
    </source>
</evidence>
<dbReference type="PRINTS" id="PR01490">
    <property type="entry name" value="RTXTOXIND"/>
</dbReference>
<dbReference type="Proteomes" id="UP000680714">
    <property type="component" value="Unassembled WGS sequence"/>
</dbReference>
<evidence type="ECO:0000256" key="9">
    <source>
        <dbReference type="RuleBase" id="RU365093"/>
    </source>
</evidence>
<evidence type="ECO:0000256" key="6">
    <source>
        <dbReference type="ARBA" id="ARBA00022692"/>
    </source>
</evidence>
<keyword evidence="10" id="KW-0175">Coiled coil</keyword>
<dbReference type="InterPro" id="IPR050739">
    <property type="entry name" value="MFP"/>
</dbReference>
<reference evidence="14 15" key="1">
    <citation type="submission" date="2021-04" db="EMBL/GenBank/DDBJ databases">
        <title>Magnetospirillum sulfuroxidans sp. nov., a facultative chemolithoautotrophic sulfur-oxidizing alphaproteobacterium isolated from freshwater sediment and proposals for Paramagetospirillum gen. nov., and Magnetospirillaceae fam. nov.</title>
        <authorList>
            <person name="Koziaeva V."/>
            <person name="Geelhoed J.S."/>
            <person name="Sorokin D.Y."/>
            <person name="Grouzdev D.S."/>
        </authorList>
    </citation>
    <scope>NUCLEOTIDE SEQUENCE [LARGE SCALE GENOMIC DNA]</scope>
    <source>
        <strain evidence="14 15">J10</strain>
    </source>
</reference>
<sequence length="450" mass="49451">MEKRRAGSALDAFRSPIHGIAPTLTPPSASWLLLWCVIAFVGMIGAAAVLELDEVVTAPARVEPSGQIRHVQHFEGGTIQDVLVREGSFVSEGEVLVRLINSQGAQDLADKRARWAAFQARAARLKADLAGTKDIAWPTGIAIDDDIKRREMTIHTERLSHRGQQVTVIQREMERRRREVTETETRHTGLARAQSKGTEEMRIKRKAYDVGVVGNQEIVKLEREQLMLDTEVSTARDTISRLQAQLSEAEAKLSEFEKGWRTEVLEDISKVEAEISSLKATMEVATDRESRSDVRSPVRGIVKMAAITSVGQVAKPGDTLMDIVPLDDALVVEARVPPEDIGHLRGGLRASIRLSAYDPFRYGQLAGRVMAVGADSIEEAHGNATSTYYKVVIQSEQAVLHDGKGAAHAVRSGMAGTASIVIGRKSVLRMIFDPLLRNEVIFSLNSFRLP</sequence>
<dbReference type="InterPro" id="IPR058781">
    <property type="entry name" value="HH_AprE-like"/>
</dbReference>
<name>A0ABS5I926_9PROT</name>
<evidence type="ECO:0000256" key="8">
    <source>
        <dbReference type="ARBA" id="ARBA00023136"/>
    </source>
</evidence>
<dbReference type="NCBIfam" id="TIGR01843">
    <property type="entry name" value="type_I_hlyD"/>
    <property type="match status" value="1"/>
</dbReference>
<comment type="similarity">
    <text evidence="2 9">Belongs to the membrane fusion protein (MFP) (TC 8.A.1) family.</text>
</comment>
<keyword evidence="8 9" id="KW-0472">Membrane</keyword>
<dbReference type="EMBL" id="JAGTUF010000002">
    <property type="protein sequence ID" value="MBR9970911.1"/>
    <property type="molecule type" value="Genomic_DNA"/>
</dbReference>
<comment type="caution">
    <text evidence="14">The sequence shown here is derived from an EMBL/GenBank/DDBJ whole genome shotgun (WGS) entry which is preliminary data.</text>
</comment>
<evidence type="ECO:0000256" key="7">
    <source>
        <dbReference type="ARBA" id="ARBA00022989"/>
    </source>
</evidence>
<keyword evidence="7 9" id="KW-1133">Transmembrane helix</keyword>
<evidence type="ECO:0000259" key="12">
    <source>
        <dbReference type="Pfam" id="PF25994"/>
    </source>
</evidence>
<feature type="domain" description="AprE-like long alpha-helical hairpin" evidence="12">
    <location>
        <begin position="109"/>
        <end position="288"/>
    </location>
</feature>
<evidence type="ECO:0000256" key="4">
    <source>
        <dbReference type="ARBA" id="ARBA00022475"/>
    </source>
</evidence>
<feature type="transmembrane region" description="Helical" evidence="9">
    <location>
        <begin position="32"/>
        <end position="52"/>
    </location>
</feature>
<proteinExistence type="inferred from homology"/>
<evidence type="ECO:0000313" key="15">
    <source>
        <dbReference type="Proteomes" id="UP000680714"/>
    </source>
</evidence>
<keyword evidence="3 9" id="KW-0813">Transport</keyword>
<organism evidence="14 15">
    <name type="scientific">Magnetospirillum sulfuroxidans</name>
    <dbReference type="NCBI Taxonomy" id="611300"/>
    <lineage>
        <taxon>Bacteria</taxon>
        <taxon>Pseudomonadati</taxon>
        <taxon>Pseudomonadota</taxon>
        <taxon>Alphaproteobacteria</taxon>
        <taxon>Rhodospirillales</taxon>
        <taxon>Rhodospirillaceae</taxon>
        <taxon>Magnetospirillum</taxon>
    </lineage>
</organism>
<dbReference type="SUPFAM" id="SSF111369">
    <property type="entry name" value="HlyD-like secretion proteins"/>
    <property type="match status" value="1"/>
</dbReference>
<dbReference type="PANTHER" id="PTHR30386:SF26">
    <property type="entry name" value="TRANSPORT PROTEIN COMB"/>
    <property type="match status" value="1"/>
</dbReference>
<dbReference type="Pfam" id="PF25994">
    <property type="entry name" value="HH_AprE"/>
    <property type="match status" value="1"/>
</dbReference>
<dbReference type="InterPro" id="IPR058982">
    <property type="entry name" value="Beta-barrel_AprE"/>
</dbReference>
<evidence type="ECO:0000256" key="5">
    <source>
        <dbReference type="ARBA" id="ARBA00022519"/>
    </source>
</evidence>
<evidence type="ECO:0000256" key="2">
    <source>
        <dbReference type="ARBA" id="ARBA00009477"/>
    </source>
</evidence>
<accession>A0ABS5I926</accession>
<dbReference type="RefSeq" id="WP_211546424.1">
    <property type="nucleotide sequence ID" value="NZ_JAGTUF010000002.1"/>
</dbReference>
<dbReference type="PANTHER" id="PTHR30386">
    <property type="entry name" value="MEMBRANE FUSION SUBUNIT OF EMRAB-TOLC MULTIDRUG EFFLUX PUMP"/>
    <property type="match status" value="1"/>
</dbReference>
<dbReference type="Gene3D" id="2.40.30.170">
    <property type="match status" value="1"/>
</dbReference>
<keyword evidence="6 9" id="KW-0812">Transmembrane</keyword>
<keyword evidence="4 9" id="KW-1003">Cell membrane</keyword>
<dbReference type="Pfam" id="PF26002">
    <property type="entry name" value="Beta-barrel_AprE"/>
    <property type="match status" value="1"/>
</dbReference>
<protein>
    <recommendedName>
        <fullName evidence="9">Membrane fusion protein (MFP) family protein</fullName>
    </recommendedName>
</protein>
<feature type="region of interest" description="Disordered" evidence="11">
    <location>
        <begin position="176"/>
        <end position="198"/>
    </location>
</feature>
<keyword evidence="15" id="KW-1185">Reference proteome</keyword>
<keyword evidence="5 9" id="KW-0997">Cell inner membrane</keyword>
<evidence type="ECO:0000256" key="1">
    <source>
        <dbReference type="ARBA" id="ARBA00004377"/>
    </source>
</evidence>
<comment type="subcellular location">
    <subcellularLocation>
        <location evidence="1 9">Cell inner membrane</location>
        <topology evidence="1 9">Single-pass membrane protein</topology>
    </subcellularLocation>
</comment>
<evidence type="ECO:0000259" key="13">
    <source>
        <dbReference type="Pfam" id="PF26002"/>
    </source>
</evidence>
<feature type="compositionally biased region" description="Basic and acidic residues" evidence="11">
    <location>
        <begin position="176"/>
        <end position="187"/>
    </location>
</feature>